<evidence type="ECO:0000313" key="3">
    <source>
        <dbReference type="Proteomes" id="UP000299102"/>
    </source>
</evidence>
<keyword evidence="1" id="KW-0472">Membrane</keyword>
<dbReference type="AlphaFoldDB" id="A0A4C1VP31"/>
<evidence type="ECO:0000256" key="1">
    <source>
        <dbReference type="SAM" id="Phobius"/>
    </source>
</evidence>
<accession>A0A4C1VP31</accession>
<reference evidence="2 3" key="1">
    <citation type="journal article" date="2019" name="Commun. Biol.">
        <title>The bagworm genome reveals a unique fibroin gene that provides high tensile strength.</title>
        <authorList>
            <person name="Kono N."/>
            <person name="Nakamura H."/>
            <person name="Ohtoshi R."/>
            <person name="Tomita M."/>
            <person name="Numata K."/>
            <person name="Arakawa K."/>
        </authorList>
    </citation>
    <scope>NUCLEOTIDE SEQUENCE [LARGE SCALE GENOMIC DNA]</scope>
</reference>
<sequence>MLECADSLLLDPFFISHVFLFYVIASLYVVTTSQRQSFIARLPRLFAEKAPVKNLECSRRRIPSLRDAAAPQPSLNTESAQDISVRMPSIIWYASARGGARRRAN</sequence>
<gene>
    <name evidence="2" type="ORF">EVAR_20268_1</name>
</gene>
<evidence type="ECO:0000313" key="2">
    <source>
        <dbReference type="EMBL" id="GBP40127.1"/>
    </source>
</evidence>
<dbReference type="EMBL" id="BGZK01000377">
    <property type="protein sequence ID" value="GBP40127.1"/>
    <property type="molecule type" value="Genomic_DNA"/>
</dbReference>
<keyword evidence="1" id="KW-0812">Transmembrane</keyword>
<comment type="caution">
    <text evidence="2">The sequence shown here is derived from an EMBL/GenBank/DDBJ whole genome shotgun (WGS) entry which is preliminary data.</text>
</comment>
<organism evidence="2 3">
    <name type="scientific">Eumeta variegata</name>
    <name type="common">Bagworm moth</name>
    <name type="synonym">Eumeta japonica</name>
    <dbReference type="NCBI Taxonomy" id="151549"/>
    <lineage>
        <taxon>Eukaryota</taxon>
        <taxon>Metazoa</taxon>
        <taxon>Ecdysozoa</taxon>
        <taxon>Arthropoda</taxon>
        <taxon>Hexapoda</taxon>
        <taxon>Insecta</taxon>
        <taxon>Pterygota</taxon>
        <taxon>Neoptera</taxon>
        <taxon>Endopterygota</taxon>
        <taxon>Lepidoptera</taxon>
        <taxon>Glossata</taxon>
        <taxon>Ditrysia</taxon>
        <taxon>Tineoidea</taxon>
        <taxon>Psychidae</taxon>
        <taxon>Oiketicinae</taxon>
        <taxon>Eumeta</taxon>
    </lineage>
</organism>
<keyword evidence="1" id="KW-1133">Transmembrane helix</keyword>
<feature type="transmembrane region" description="Helical" evidence="1">
    <location>
        <begin position="12"/>
        <end position="31"/>
    </location>
</feature>
<proteinExistence type="predicted"/>
<dbReference type="Proteomes" id="UP000299102">
    <property type="component" value="Unassembled WGS sequence"/>
</dbReference>
<keyword evidence="3" id="KW-1185">Reference proteome</keyword>
<name>A0A4C1VP31_EUMVA</name>
<protein>
    <submittedName>
        <fullName evidence="2">Uncharacterized protein</fullName>
    </submittedName>
</protein>